<dbReference type="InterPro" id="IPR003439">
    <property type="entry name" value="ABC_transporter-like_ATP-bd"/>
</dbReference>
<dbReference type="SMART" id="SM00382">
    <property type="entry name" value="AAA"/>
    <property type="match status" value="1"/>
</dbReference>
<dbReference type="InterPro" id="IPR017871">
    <property type="entry name" value="ABC_transporter-like_CS"/>
</dbReference>
<reference evidence="7 9" key="2">
    <citation type="submission" date="2023-07" db="EMBL/GenBank/DDBJ databases">
        <title>Genomic Encyclopedia of Type Strains, Phase IV (KMG-IV): sequencing the most valuable type-strain genomes for metagenomic binning, comparative biology and taxonomic classification.</title>
        <authorList>
            <person name="Goeker M."/>
        </authorList>
    </citation>
    <scope>NUCLEOTIDE SEQUENCE [LARGE SCALE GENOMIC DNA]</scope>
    <source>
        <strain evidence="7 9">DSM 338</strain>
    </source>
</reference>
<evidence type="ECO:0000256" key="1">
    <source>
        <dbReference type="ARBA" id="ARBA00005417"/>
    </source>
</evidence>
<organism evidence="6 8">
    <name type="scientific">Xanthobacter flavus</name>
    <dbReference type="NCBI Taxonomy" id="281"/>
    <lineage>
        <taxon>Bacteria</taxon>
        <taxon>Pseudomonadati</taxon>
        <taxon>Pseudomonadota</taxon>
        <taxon>Alphaproteobacteria</taxon>
        <taxon>Hyphomicrobiales</taxon>
        <taxon>Xanthobacteraceae</taxon>
        <taxon>Xanthobacter</taxon>
    </lineage>
</organism>
<dbReference type="RefSeq" id="WP_281806570.1">
    <property type="nucleotide sequence ID" value="NZ_BSDO01000002.1"/>
</dbReference>
<dbReference type="PROSITE" id="PS00211">
    <property type="entry name" value="ABC_TRANSPORTER_1"/>
    <property type="match status" value="1"/>
</dbReference>
<dbReference type="AlphaFoldDB" id="A0A9W6CLA3"/>
<evidence type="ECO:0000313" key="7">
    <source>
        <dbReference type="EMBL" id="MDR6332523.1"/>
    </source>
</evidence>
<dbReference type="Gene3D" id="3.40.50.300">
    <property type="entry name" value="P-loop containing nucleotide triphosphate hydrolases"/>
    <property type="match status" value="1"/>
</dbReference>
<comment type="similarity">
    <text evidence="1">Belongs to the ABC transporter superfamily.</text>
</comment>
<dbReference type="PANTHER" id="PTHR42788:SF19">
    <property type="entry name" value="ALIPHATIC SULFONATES IMPORT ATP-BINDING PROTEIN SSUB 2"/>
    <property type="match status" value="1"/>
</dbReference>
<proteinExistence type="inferred from homology"/>
<name>A0A9W6CLA3_XANFL</name>
<dbReference type="PANTHER" id="PTHR42788">
    <property type="entry name" value="TAURINE IMPORT ATP-BINDING PROTEIN-RELATED"/>
    <property type="match status" value="1"/>
</dbReference>
<dbReference type="GO" id="GO:0005524">
    <property type="term" value="F:ATP binding"/>
    <property type="evidence" value="ECO:0007669"/>
    <property type="project" value="UniProtKB-KW"/>
</dbReference>
<evidence type="ECO:0000313" key="9">
    <source>
        <dbReference type="Proteomes" id="UP001245370"/>
    </source>
</evidence>
<dbReference type="GO" id="GO:0016887">
    <property type="term" value="F:ATP hydrolysis activity"/>
    <property type="evidence" value="ECO:0007669"/>
    <property type="project" value="InterPro"/>
</dbReference>
<keyword evidence="3" id="KW-0547">Nucleotide-binding</keyword>
<reference evidence="6" key="1">
    <citation type="submission" date="2022-12" db="EMBL/GenBank/DDBJ databases">
        <title>Reference genome sequencing for broad-spectrum identification of bacterial and archaeal isolates by mass spectrometry.</title>
        <authorList>
            <person name="Sekiguchi Y."/>
            <person name="Tourlousse D.M."/>
        </authorList>
    </citation>
    <scope>NUCLEOTIDE SEQUENCE</scope>
    <source>
        <strain evidence="6">301</strain>
    </source>
</reference>
<dbReference type="EMBL" id="JAVDPY010000001">
    <property type="protein sequence ID" value="MDR6332523.1"/>
    <property type="molecule type" value="Genomic_DNA"/>
</dbReference>
<dbReference type="Proteomes" id="UP001245370">
    <property type="component" value="Unassembled WGS sequence"/>
</dbReference>
<evidence type="ECO:0000256" key="3">
    <source>
        <dbReference type="ARBA" id="ARBA00022741"/>
    </source>
</evidence>
<keyword evidence="2" id="KW-0813">Transport</keyword>
<accession>A0A9W6CLA3</accession>
<feature type="domain" description="ABC transporter" evidence="5">
    <location>
        <begin position="2"/>
        <end position="223"/>
    </location>
</feature>
<gene>
    <name evidence="7" type="ORF">GGQ86_000970</name>
    <name evidence="6" type="ORF">XFLAVUS301_13990</name>
</gene>
<dbReference type="InterPro" id="IPR027417">
    <property type="entry name" value="P-loop_NTPase"/>
</dbReference>
<comment type="caution">
    <text evidence="6">The sequence shown here is derived from an EMBL/GenBank/DDBJ whole genome shotgun (WGS) entry which is preliminary data.</text>
</comment>
<dbReference type="InterPro" id="IPR050166">
    <property type="entry name" value="ABC_transporter_ATP-bind"/>
</dbReference>
<evidence type="ECO:0000256" key="2">
    <source>
        <dbReference type="ARBA" id="ARBA00022448"/>
    </source>
</evidence>
<dbReference type="EMBL" id="BSDO01000002">
    <property type="protein sequence ID" value="GLI21725.1"/>
    <property type="molecule type" value="Genomic_DNA"/>
</dbReference>
<protein>
    <submittedName>
        <fullName evidence="7">NitT/TauT family transport system ATP-binding protein</fullName>
    </submittedName>
    <submittedName>
        <fullName evidence="6">Nitrate/sulfonate/bicarbonate ABC transporter ATP-binding protein</fullName>
    </submittedName>
</protein>
<evidence type="ECO:0000313" key="6">
    <source>
        <dbReference type="EMBL" id="GLI21725.1"/>
    </source>
</evidence>
<dbReference type="PROSITE" id="PS50893">
    <property type="entry name" value="ABC_TRANSPORTER_2"/>
    <property type="match status" value="1"/>
</dbReference>
<dbReference type="SUPFAM" id="SSF52540">
    <property type="entry name" value="P-loop containing nucleoside triphosphate hydrolases"/>
    <property type="match status" value="1"/>
</dbReference>
<evidence type="ECO:0000256" key="4">
    <source>
        <dbReference type="ARBA" id="ARBA00022840"/>
    </source>
</evidence>
<keyword evidence="9" id="KW-1185">Reference proteome</keyword>
<keyword evidence="4 6" id="KW-0067">ATP-binding</keyword>
<evidence type="ECO:0000313" key="8">
    <source>
        <dbReference type="Proteomes" id="UP001144397"/>
    </source>
</evidence>
<dbReference type="GeneID" id="95762194"/>
<dbReference type="Proteomes" id="UP001144397">
    <property type="component" value="Unassembled WGS sequence"/>
</dbReference>
<sequence length="264" mass="27482">MLSLSGLRLRFGAAEIIAGIDLHIGAGELVVLLGPSGCGKTSLLRIAAGVERATAGRVENGFRRVAMVFQDPRLLPWADARDNAAFGLKAAGMGKAERRAIAEAILLRLGFSAGDLNKRPSQLSGGMMQRVAIARAFALSPDLVLMDEPFSALDVGLRHDLQALLRAEVEGAGAAVLFVTHDVTEAVRLADRIVVFSPRPACVVADVTQAPMLASVGAAYEASAALLRRPEIAAALAPPGVSPLALAGARERLSLAGKARAALR</sequence>
<dbReference type="InterPro" id="IPR003593">
    <property type="entry name" value="AAA+_ATPase"/>
</dbReference>
<evidence type="ECO:0000259" key="5">
    <source>
        <dbReference type="PROSITE" id="PS50893"/>
    </source>
</evidence>
<dbReference type="Pfam" id="PF00005">
    <property type="entry name" value="ABC_tran"/>
    <property type="match status" value="1"/>
</dbReference>